<name>A0A6L2MDB1_TANCI</name>
<feature type="compositionally biased region" description="Polar residues" evidence="1">
    <location>
        <begin position="312"/>
        <end position="322"/>
    </location>
</feature>
<feature type="compositionally biased region" description="Basic and acidic residues" evidence="1">
    <location>
        <begin position="431"/>
        <end position="451"/>
    </location>
</feature>
<organism evidence="3">
    <name type="scientific">Tanacetum cinerariifolium</name>
    <name type="common">Dalmatian daisy</name>
    <name type="synonym">Chrysanthemum cinerariifolium</name>
    <dbReference type="NCBI Taxonomy" id="118510"/>
    <lineage>
        <taxon>Eukaryota</taxon>
        <taxon>Viridiplantae</taxon>
        <taxon>Streptophyta</taxon>
        <taxon>Embryophyta</taxon>
        <taxon>Tracheophyta</taxon>
        <taxon>Spermatophyta</taxon>
        <taxon>Magnoliopsida</taxon>
        <taxon>eudicotyledons</taxon>
        <taxon>Gunneridae</taxon>
        <taxon>Pentapetalae</taxon>
        <taxon>asterids</taxon>
        <taxon>campanulids</taxon>
        <taxon>Asterales</taxon>
        <taxon>Asteraceae</taxon>
        <taxon>Asteroideae</taxon>
        <taxon>Anthemideae</taxon>
        <taxon>Anthemidinae</taxon>
        <taxon>Tanacetum</taxon>
    </lineage>
</organism>
<feature type="compositionally biased region" description="Low complexity" evidence="1">
    <location>
        <begin position="736"/>
        <end position="762"/>
    </location>
</feature>
<protein>
    <submittedName>
        <fullName evidence="3">Retrotransposon-related protein</fullName>
    </submittedName>
</protein>
<feature type="compositionally biased region" description="Basic and acidic residues" evidence="1">
    <location>
        <begin position="366"/>
        <end position="375"/>
    </location>
</feature>
<accession>A0A6L2MDB1</accession>
<feature type="compositionally biased region" description="Basic residues" evidence="1">
    <location>
        <begin position="719"/>
        <end position="728"/>
    </location>
</feature>
<feature type="region of interest" description="Disordered" evidence="1">
    <location>
        <begin position="177"/>
        <end position="213"/>
    </location>
</feature>
<feature type="compositionally biased region" description="Basic and acidic residues" evidence="1">
    <location>
        <begin position="796"/>
        <end position="805"/>
    </location>
</feature>
<feature type="region of interest" description="Disordered" evidence="1">
    <location>
        <begin position="283"/>
        <end position="457"/>
    </location>
</feature>
<proteinExistence type="predicted"/>
<feature type="compositionally biased region" description="Basic and acidic residues" evidence="1">
    <location>
        <begin position="323"/>
        <end position="334"/>
    </location>
</feature>
<feature type="region of interest" description="Disordered" evidence="1">
    <location>
        <begin position="704"/>
        <end position="767"/>
    </location>
</feature>
<dbReference type="CDD" id="cd00303">
    <property type="entry name" value="retropepsin_like"/>
    <property type="match status" value="1"/>
</dbReference>
<sequence>VVSAAKLPILNPNEFDLWKMRIEQYFLMTDYSLWEVILNGDSSVPTRIVGVVQPVAPTTAEQKLARKNELKARDVNLKFLRSLSSEWKTHTLIWRNKTDLEDKSLDDLFNSLKIYESEMAMLTMRARRFLQKTGRNLGANGPTSMGSDMNKVECYNGNLGLTSSRLKKGRRENMLYLRGKGSQGKKMADTSEADVDVSEKSDSEPTRKQTSSRRVIKKKVINFADDNIIPELDISLELEKSISLIEAAKEEATRQCDKEDVGVQTLTLDEQLDADTMKALEESNKISKRQLGTGGSSEGTGSIPEIPDKSTVIHTTSSQGTDTKPRVPDEEKVTSEANVTLDWGSKQESEYSEEDDDDDDDDDDKSIDLEKKNIDETDNEFMLSEEYVQDDDEGNNDKSVHGDEKVNNDEDEEMTTAEDAETENGDEEITDAAKADAEKTKEVKDDTKKAEFPPSSSSLSISLGFGNQFLKLSSNTSLISIVKDTTDAEINSLLDVKIQQEIPNIESPSVLIVHVLVISEPSFLTPIHETPLVGRATTLPPLYVLSISCVPLQSTTPIQTPLITIEAPSVTIIPDPLHDVIQRIYVLEKDVQELKEADNTTKLLTLIKSKIPLAVHAFLGSIKNALEKTLTPGSFIFSQAQPSLKVAELLYEYELKIILFEKIDKSHSYLTHDKHHALFDALLNSMSLDDAIARGQVDLEKVLRKRDQDDEDPLTRPNQCKKTKRRRTKESEPSKKSSTSKDSSKGKSPTKTSKSGKSMTTKELVEEPVIEIASDDMEHTIDDVANDADQSPDDSTQTKEKDPKKDYVVSVKVERLHGYGQLDEIVMKRADRQLYKFKEGDFVDLDLNDIEDMLLLAVQHKLFHLNDSDIVDFIVALHAGKRDHKESKEIGWCSRTRYGLQTNDSFRMILRWPPRVTLGRLLPHARGLGFKPRRGGFPSGAKKKWGLSPKAKVRVLHTAQLDVTWLKIVGFNLEGTAAKWFQWMARNGLIPTWAKFEESMRNCFGPSEYKDPNGALSKLLQLGMVKDYQRELEKLMNQATDISDSLLISFYIFGLKLHLQREFLVPRPSTLGDAFSLALIIEARLDDQAALVAGMMTKTFANNGSDKSKSSGLVTPTENEEAIEIGDTSILNSMFGHKSTRSLQLLGTLGTGKMRILIDNGSTCKFVQSTVVERMKLSVKNTKLFNVYIGNVKTLLCKNLCAQVTLEIQGRIYLFLERLNAKHIKKKKMKAKFQRRVWKLGIKIVFKTPP</sequence>
<dbReference type="Pfam" id="PF03732">
    <property type="entry name" value="Retrotrans_gag"/>
    <property type="match status" value="1"/>
</dbReference>
<dbReference type="EMBL" id="BKCJ010006273">
    <property type="protein sequence ID" value="GEU71247.1"/>
    <property type="molecule type" value="Genomic_DNA"/>
</dbReference>
<feature type="compositionally biased region" description="Basic and acidic residues" evidence="1">
    <location>
        <begin position="197"/>
        <end position="207"/>
    </location>
</feature>
<evidence type="ECO:0000256" key="1">
    <source>
        <dbReference type="SAM" id="MobiDB-lite"/>
    </source>
</evidence>
<evidence type="ECO:0000259" key="2">
    <source>
        <dbReference type="Pfam" id="PF03732"/>
    </source>
</evidence>
<dbReference type="InterPro" id="IPR005162">
    <property type="entry name" value="Retrotrans_gag_dom"/>
</dbReference>
<feature type="compositionally biased region" description="Basic and acidic residues" evidence="1">
    <location>
        <begin position="395"/>
        <end position="408"/>
    </location>
</feature>
<feature type="region of interest" description="Disordered" evidence="1">
    <location>
        <begin position="784"/>
        <end position="805"/>
    </location>
</feature>
<reference evidence="3" key="1">
    <citation type="journal article" date="2019" name="Sci. Rep.">
        <title>Draft genome of Tanacetum cinerariifolium, the natural source of mosquito coil.</title>
        <authorList>
            <person name="Yamashiro T."/>
            <person name="Shiraishi A."/>
            <person name="Satake H."/>
            <person name="Nakayama K."/>
        </authorList>
    </citation>
    <scope>NUCLEOTIDE SEQUENCE</scope>
</reference>
<dbReference type="AlphaFoldDB" id="A0A6L2MDB1"/>
<evidence type="ECO:0000313" key="3">
    <source>
        <dbReference type="EMBL" id="GEU71247.1"/>
    </source>
</evidence>
<feature type="non-terminal residue" evidence="3">
    <location>
        <position position="1"/>
    </location>
</feature>
<feature type="compositionally biased region" description="Acidic residues" evidence="1">
    <location>
        <begin position="350"/>
        <end position="365"/>
    </location>
</feature>
<gene>
    <name evidence="3" type="ORF">Tci_043225</name>
</gene>
<feature type="domain" description="Retrotransposon gag" evidence="2">
    <location>
        <begin position="968"/>
        <end position="1056"/>
    </location>
</feature>
<comment type="caution">
    <text evidence="3">The sequence shown here is derived from an EMBL/GenBank/DDBJ whole genome shotgun (WGS) entry which is preliminary data.</text>
</comment>
<feature type="compositionally biased region" description="Acidic residues" evidence="1">
    <location>
        <begin position="409"/>
        <end position="430"/>
    </location>
</feature>